<feature type="region of interest" description="Disordered" evidence="1">
    <location>
        <begin position="435"/>
        <end position="524"/>
    </location>
</feature>
<gene>
    <name evidence="2" type="ORF">TVAG_128350</name>
</gene>
<dbReference type="AlphaFoldDB" id="A2EBJ6"/>
<dbReference type="Proteomes" id="UP000001542">
    <property type="component" value="Unassembled WGS sequence"/>
</dbReference>
<dbReference type="KEGG" id="tva:4767957"/>
<dbReference type="InParanoid" id="A2EBJ6"/>
<keyword evidence="3" id="KW-1185">Reference proteome</keyword>
<feature type="compositionally biased region" description="Low complexity" evidence="1">
    <location>
        <begin position="469"/>
        <end position="488"/>
    </location>
</feature>
<sequence>MSNIPPDFEDIEGQKRVRAIYLNSIASAIANNCKSQIVTIKKPNDSIAERIAQEIVSEFILSHSMENAGNILEAESQNQIRVRHDISWLGRKLQLDDSSAIVPQLVEAICPQNHTTTVEDEQPTQRQHLHVRVKKDSNGNIIENPHEVLSRPDAIKRIRKSDLQSEQVLTTKDVDDISLPSETRHSHHSHHSHKGHHHHRHHREGYGQGLTQYYEEQENIFTQLEPEIPEANIADAHYGLSKDKASQIAKPQRPSSRYVPSSPGGSSASSQSRYADHRRHHDSDDRNPVMIVSNLPPPEPEGPLGTPHHRIPKIFDPTMEPESTWDVLEHPEKEESLIRKCPFDERINRLLSENPNYPAPPMPQQVPLSSAIERQNQLQSLTKSQLVEKVVLMQEQQQLLLQQMSQLSSQQGSSFAGSLNLQKQGENSSIMRAQIDKSSQKSISSMKSDSNRNSAHSTNTEKDDDEQSNHSMNSENSSNAASPEPSNKSDNESVQPESKNDEDEEEEYEYEEEEEEEVVYEYED</sequence>
<feature type="region of interest" description="Disordered" evidence="1">
    <location>
        <begin position="242"/>
        <end position="312"/>
    </location>
</feature>
<dbReference type="VEuPathDB" id="TrichDB:TVAG_128350"/>
<protein>
    <submittedName>
        <fullName evidence="2">Uncharacterized protein</fullName>
    </submittedName>
</protein>
<evidence type="ECO:0000313" key="3">
    <source>
        <dbReference type="Proteomes" id="UP000001542"/>
    </source>
</evidence>
<evidence type="ECO:0000256" key="1">
    <source>
        <dbReference type="SAM" id="MobiDB-lite"/>
    </source>
</evidence>
<name>A2EBJ6_TRIV3</name>
<dbReference type="VEuPathDB" id="TrichDB:TVAGG3_0407240"/>
<proteinExistence type="predicted"/>
<dbReference type="RefSeq" id="XP_001322249.1">
    <property type="nucleotide sequence ID" value="XM_001322214.1"/>
</dbReference>
<reference evidence="2" key="1">
    <citation type="submission" date="2006-10" db="EMBL/GenBank/DDBJ databases">
        <authorList>
            <person name="Amadeo P."/>
            <person name="Zhao Q."/>
            <person name="Wortman J."/>
            <person name="Fraser-Liggett C."/>
            <person name="Carlton J."/>
        </authorList>
    </citation>
    <scope>NUCLEOTIDE SEQUENCE</scope>
    <source>
        <strain evidence="2">G3</strain>
    </source>
</reference>
<feature type="compositionally biased region" description="Acidic residues" evidence="1">
    <location>
        <begin position="500"/>
        <end position="524"/>
    </location>
</feature>
<evidence type="ECO:0000313" key="2">
    <source>
        <dbReference type="EMBL" id="EAY10026.1"/>
    </source>
</evidence>
<organism evidence="2 3">
    <name type="scientific">Trichomonas vaginalis (strain ATCC PRA-98 / G3)</name>
    <dbReference type="NCBI Taxonomy" id="412133"/>
    <lineage>
        <taxon>Eukaryota</taxon>
        <taxon>Metamonada</taxon>
        <taxon>Parabasalia</taxon>
        <taxon>Trichomonadida</taxon>
        <taxon>Trichomonadidae</taxon>
        <taxon>Trichomonas</taxon>
    </lineage>
</organism>
<dbReference type="EMBL" id="DS113346">
    <property type="protein sequence ID" value="EAY10026.1"/>
    <property type="molecule type" value="Genomic_DNA"/>
</dbReference>
<accession>A2EBJ6</accession>
<feature type="region of interest" description="Disordered" evidence="1">
    <location>
        <begin position="169"/>
        <end position="205"/>
    </location>
</feature>
<feature type="compositionally biased region" description="Low complexity" evidence="1">
    <location>
        <begin position="260"/>
        <end position="272"/>
    </location>
</feature>
<feature type="compositionally biased region" description="Basic residues" evidence="1">
    <location>
        <begin position="185"/>
        <end position="203"/>
    </location>
</feature>
<reference evidence="2" key="2">
    <citation type="journal article" date="2007" name="Science">
        <title>Draft genome sequence of the sexually transmitted pathogen Trichomonas vaginalis.</title>
        <authorList>
            <person name="Carlton J.M."/>
            <person name="Hirt R.P."/>
            <person name="Silva J.C."/>
            <person name="Delcher A.L."/>
            <person name="Schatz M."/>
            <person name="Zhao Q."/>
            <person name="Wortman J.R."/>
            <person name="Bidwell S.L."/>
            <person name="Alsmark U.C.M."/>
            <person name="Besteiro S."/>
            <person name="Sicheritz-Ponten T."/>
            <person name="Noel C.J."/>
            <person name="Dacks J.B."/>
            <person name="Foster P.G."/>
            <person name="Simillion C."/>
            <person name="Van de Peer Y."/>
            <person name="Miranda-Saavedra D."/>
            <person name="Barton G.J."/>
            <person name="Westrop G.D."/>
            <person name="Mueller S."/>
            <person name="Dessi D."/>
            <person name="Fiori P.L."/>
            <person name="Ren Q."/>
            <person name="Paulsen I."/>
            <person name="Zhang H."/>
            <person name="Bastida-Corcuera F.D."/>
            <person name="Simoes-Barbosa A."/>
            <person name="Brown M.T."/>
            <person name="Hayes R.D."/>
            <person name="Mukherjee M."/>
            <person name="Okumura C.Y."/>
            <person name="Schneider R."/>
            <person name="Smith A.J."/>
            <person name="Vanacova S."/>
            <person name="Villalvazo M."/>
            <person name="Haas B.J."/>
            <person name="Pertea M."/>
            <person name="Feldblyum T.V."/>
            <person name="Utterback T.R."/>
            <person name="Shu C.L."/>
            <person name="Osoegawa K."/>
            <person name="de Jong P.J."/>
            <person name="Hrdy I."/>
            <person name="Horvathova L."/>
            <person name="Zubacova Z."/>
            <person name="Dolezal P."/>
            <person name="Malik S.B."/>
            <person name="Logsdon J.M. Jr."/>
            <person name="Henze K."/>
            <person name="Gupta A."/>
            <person name="Wang C.C."/>
            <person name="Dunne R.L."/>
            <person name="Upcroft J.A."/>
            <person name="Upcroft P."/>
            <person name="White O."/>
            <person name="Salzberg S.L."/>
            <person name="Tang P."/>
            <person name="Chiu C.-H."/>
            <person name="Lee Y.-S."/>
            <person name="Embley T.M."/>
            <person name="Coombs G.H."/>
            <person name="Mottram J.C."/>
            <person name="Tachezy J."/>
            <person name="Fraser-Liggett C.M."/>
            <person name="Johnson P.J."/>
        </authorList>
    </citation>
    <scope>NUCLEOTIDE SEQUENCE [LARGE SCALE GENOMIC DNA]</scope>
    <source>
        <strain evidence="2">G3</strain>
    </source>
</reference>